<dbReference type="Proteomes" id="UP000198366">
    <property type="component" value="Chromosome I"/>
</dbReference>
<evidence type="ECO:0008006" key="3">
    <source>
        <dbReference type="Google" id="ProtNLM"/>
    </source>
</evidence>
<evidence type="ECO:0000313" key="2">
    <source>
        <dbReference type="Proteomes" id="UP000198366"/>
    </source>
</evidence>
<sequence length="111" mass="13187">MKIFLSCKSLLSQKSLEFYLSDCLSPMEVCDFVLSDDETLEINKPLCFIEERLRKPFTKQSVKEDVKNFYRTLKESEKPCEECEEMKISKEQKIQQLLEEYTQKLCQIISQ</sequence>
<accession>A0A238GVQ4</accession>
<proteinExistence type="predicted"/>
<dbReference type="AlphaFoldDB" id="A0A238GVQ4"/>
<reference evidence="1 2" key="1">
    <citation type="submission" date="2016-12" db="EMBL/GenBank/DDBJ databases">
        <authorList>
            <person name="Song W.-J."/>
            <person name="Kurnit D.M."/>
        </authorList>
    </citation>
    <scope>NUCLEOTIDE SEQUENCE [LARGE SCALE GENOMIC DNA]</scope>
    <source>
        <strain evidence="1">BCM-300</strain>
    </source>
</reference>
<dbReference type="EMBL" id="LT837687">
    <property type="protein sequence ID" value="SMA52843.1"/>
    <property type="molecule type" value="Genomic_DNA"/>
</dbReference>
<protein>
    <recommendedName>
        <fullName evidence="3">Dihydroneopterin aldolase</fullName>
    </recommendedName>
</protein>
<gene>
    <name evidence="1" type="ORF">BCM300_00855</name>
</gene>
<evidence type="ECO:0000313" key="1">
    <source>
        <dbReference type="EMBL" id="SMA52843.1"/>
    </source>
</evidence>
<organism evidence="1 2">
    <name type="scientific">Helicobacter pylori</name>
    <name type="common">Campylobacter pylori</name>
    <dbReference type="NCBI Taxonomy" id="210"/>
    <lineage>
        <taxon>Bacteria</taxon>
        <taxon>Pseudomonadati</taxon>
        <taxon>Campylobacterota</taxon>
        <taxon>Epsilonproteobacteria</taxon>
        <taxon>Campylobacterales</taxon>
        <taxon>Helicobacteraceae</taxon>
        <taxon>Helicobacter</taxon>
    </lineage>
</organism>
<name>A0A238GVQ4_HELPX</name>
<dbReference type="RefSeq" id="WP_089086938.1">
    <property type="nucleotide sequence ID" value="NZ_LT635456.1"/>
</dbReference>